<evidence type="ECO:0000256" key="1">
    <source>
        <dbReference type="ARBA" id="ARBA00001946"/>
    </source>
</evidence>
<dbReference type="EMBL" id="JACCCZ010000001">
    <property type="protein sequence ID" value="NYG05064.1"/>
    <property type="molecule type" value="Genomic_DNA"/>
</dbReference>
<evidence type="ECO:0000259" key="6">
    <source>
        <dbReference type="Pfam" id="PF03328"/>
    </source>
</evidence>
<name>A0A852WEC7_PSEA5</name>
<dbReference type="EC" id="4.1.3.34" evidence="7"/>
<dbReference type="Pfam" id="PF03328">
    <property type="entry name" value="HpcH_HpaI"/>
    <property type="match status" value="1"/>
</dbReference>
<protein>
    <submittedName>
        <fullName evidence="7">Citrate lyase subunit beta/citryl-CoA lyase</fullName>
        <ecNumber evidence="7">4.1.3.34</ecNumber>
    </submittedName>
</protein>
<sequence>MTLAVRSVLFVPGGAPELLAKVVRSRPDVVVADLEDAVAPADKARARDAVVTALAADRPGAGTVLIRVNPPGTPWHDDDLAAAAGAAADGVVLPKYEDPGRLRAVRDALPSGARVVVGLESALGVADARALLAEGPDAAYFGAEDLVADLGGRRTAGGDEVLHARSAVRLAAHLARVPVVDQAVVAVRDTEGFRADAARGRDLGYHGKICLHPLQVQAAHEVFTPSADELARARRVLDAAGGGVGVVDGRMVDAVHIAMARGVLARAGDA</sequence>
<evidence type="ECO:0000313" key="8">
    <source>
        <dbReference type="Proteomes" id="UP000549695"/>
    </source>
</evidence>
<accession>A0A852WEC7</accession>
<proteinExistence type="predicted"/>
<evidence type="ECO:0000256" key="2">
    <source>
        <dbReference type="ARBA" id="ARBA00022723"/>
    </source>
</evidence>
<feature type="binding site" evidence="5">
    <location>
        <position position="145"/>
    </location>
    <ligand>
        <name>Mg(2+)</name>
        <dbReference type="ChEBI" id="CHEBI:18420"/>
    </ligand>
</feature>
<organism evidence="7 8">
    <name type="scientific">Pseudonocardia alni</name>
    <name type="common">Amycolata alni</name>
    <dbReference type="NCBI Taxonomy" id="33907"/>
    <lineage>
        <taxon>Bacteria</taxon>
        <taxon>Bacillati</taxon>
        <taxon>Actinomycetota</taxon>
        <taxon>Actinomycetes</taxon>
        <taxon>Pseudonocardiales</taxon>
        <taxon>Pseudonocardiaceae</taxon>
        <taxon>Pseudonocardia</taxon>
    </lineage>
</organism>
<keyword evidence="3 5" id="KW-0460">Magnesium</keyword>
<dbReference type="InterPro" id="IPR005000">
    <property type="entry name" value="Aldolase/citrate-lyase_domain"/>
</dbReference>
<dbReference type="Gene3D" id="3.20.20.60">
    <property type="entry name" value="Phosphoenolpyruvate-binding domains"/>
    <property type="match status" value="1"/>
</dbReference>
<dbReference type="GO" id="GO:0008816">
    <property type="term" value="F:citryl-CoA lyase activity"/>
    <property type="evidence" value="ECO:0007669"/>
    <property type="project" value="UniProtKB-EC"/>
</dbReference>
<dbReference type="InterPro" id="IPR011206">
    <property type="entry name" value="Citrate_lyase_beta/mcl1/mcl2"/>
</dbReference>
<dbReference type="GO" id="GO:0000287">
    <property type="term" value="F:magnesium ion binding"/>
    <property type="evidence" value="ECO:0007669"/>
    <property type="project" value="TreeGrafter"/>
</dbReference>
<dbReference type="InterPro" id="IPR040442">
    <property type="entry name" value="Pyrv_kinase-like_dom_sf"/>
</dbReference>
<dbReference type="RefSeq" id="WP_179762607.1">
    <property type="nucleotide sequence ID" value="NZ_BAAAJZ010000011.1"/>
</dbReference>
<keyword evidence="8" id="KW-1185">Reference proteome</keyword>
<reference evidence="7 8" key="1">
    <citation type="submission" date="2020-07" db="EMBL/GenBank/DDBJ databases">
        <title>Sequencing the genomes of 1000 actinobacteria strains.</title>
        <authorList>
            <person name="Klenk H.-P."/>
        </authorList>
    </citation>
    <scope>NUCLEOTIDE SEQUENCE [LARGE SCALE GENOMIC DNA]</scope>
    <source>
        <strain evidence="7 8">DSM 44749</strain>
    </source>
</reference>
<dbReference type="GO" id="GO:0006107">
    <property type="term" value="P:oxaloacetate metabolic process"/>
    <property type="evidence" value="ECO:0007669"/>
    <property type="project" value="TreeGrafter"/>
</dbReference>
<evidence type="ECO:0000256" key="3">
    <source>
        <dbReference type="ARBA" id="ARBA00022842"/>
    </source>
</evidence>
<evidence type="ECO:0000256" key="4">
    <source>
        <dbReference type="PIRSR" id="PIRSR015582-1"/>
    </source>
</evidence>
<gene>
    <name evidence="7" type="ORF">HDA37_005349</name>
</gene>
<dbReference type="SUPFAM" id="SSF51621">
    <property type="entry name" value="Phosphoenolpyruvate/pyruvate domain"/>
    <property type="match status" value="1"/>
</dbReference>
<dbReference type="PIRSF" id="PIRSF015582">
    <property type="entry name" value="Cit_lyase_B"/>
    <property type="match status" value="1"/>
</dbReference>
<keyword evidence="7" id="KW-0456">Lyase</keyword>
<feature type="binding site" evidence="4">
    <location>
        <position position="120"/>
    </location>
    <ligand>
        <name>substrate</name>
    </ligand>
</feature>
<comment type="caution">
    <text evidence="7">The sequence shown here is derived from an EMBL/GenBank/DDBJ whole genome shotgun (WGS) entry which is preliminary data.</text>
</comment>
<feature type="domain" description="HpcH/HpaI aldolase/citrate lyase" evidence="6">
    <location>
        <begin position="6"/>
        <end position="213"/>
    </location>
</feature>
<comment type="cofactor">
    <cofactor evidence="1">
        <name>Mg(2+)</name>
        <dbReference type="ChEBI" id="CHEBI:18420"/>
    </cofactor>
</comment>
<feature type="binding site" evidence="4">
    <location>
        <position position="67"/>
    </location>
    <ligand>
        <name>substrate</name>
    </ligand>
</feature>
<dbReference type="AlphaFoldDB" id="A0A852WEC7"/>
<dbReference type="PANTHER" id="PTHR32308:SF0">
    <property type="entry name" value="HPCH_HPAI ALDOLASE_CITRATE LYASE DOMAIN-CONTAINING PROTEIN"/>
    <property type="match status" value="1"/>
</dbReference>
<feature type="binding site" evidence="5">
    <location>
        <position position="120"/>
    </location>
    <ligand>
        <name>Mg(2+)</name>
        <dbReference type="ChEBI" id="CHEBI:18420"/>
    </ligand>
</feature>
<evidence type="ECO:0000256" key="5">
    <source>
        <dbReference type="PIRSR" id="PIRSR015582-2"/>
    </source>
</evidence>
<dbReference type="InterPro" id="IPR015813">
    <property type="entry name" value="Pyrv/PenolPyrv_kinase-like_dom"/>
</dbReference>
<evidence type="ECO:0000313" key="7">
    <source>
        <dbReference type="EMBL" id="NYG05064.1"/>
    </source>
</evidence>
<keyword evidence="2 5" id="KW-0479">Metal-binding</keyword>
<dbReference type="Proteomes" id="UP000549695">
    <property type="component" value="Unassembled WGS sequence"/>
</dbReference>
<dbReference type="PANTHER" id="PTHR32308">
    <property type="entry name" value="LYASE BETA SUBUNIT, PUTATIVE (AFU_ORTHOLOGUE AFUA_4G13030)-RELATED"/>
    <property type="match status" value="1"/>
</dbReference>
<dbReference type="GeneID" id="98054994"/>